<dbReference type="PANTHER" id="PTHR38447:SF1">
    <property type="entry name" value="RNA POLYMERASE-BINDING TRANSCRIPTION FACTOR CARD"/>
    <property type="match status" value="1"/>
</dbReference>
<proteinExistence type="predicted"/>
<dbReference type="SMART" id="SM01058">
    <property type="entry name" value="CarD_TRCF"/>
    <property type="match status" value="1"/>
</dbReference>
<gene>
    <name evidence="2" type="ORF">S01H4_02725</name>
</gene>
<organism evidence="2">
    <name type="scientific">marine sediment metagenome</name>
    <dbReference type="NCBI Taxonomy" id="412755"/>
    <lineage>
        <taxon>unclassified sequences</taxon>
        <taxon>metagenomes</taxon>
        <taxon>ecological metagenomes</taxon>
    </lineage>
</organism>
<dbReference type="InterPro" id="IPR003711">
    <property type="entry name" value="CarD-like/TRCF_RID"/>
</dbReference>
<feature type="domain" description="CarD-like/TRCF RNAP-interacting" evidence="1">
    <location>
        <begin position="1"/>
        <end position="112"/>
    </location>
</feature>
<dbReference type="InterPro" id="IPR042215">
    <property type="entry name" value="CarD-like_C"/>
</dbReference>
<protein>
    <recommendedName>
        <fullName evidence="1">CarD-like/TRCF RNAP-interacting domain-containing protein</fullName>
    </recommendedName>
</protein>
<name>X1ANF5_9ZZZZ</name>
<dbReference type="GO" id="GO:0009303">
    <property type="term" value="P:rRNA transcription"/>
    <property type="evidence" value="ECO:0007669"/>
    <property type="project" value="TreeGrafter"/>
</dbReference>
<dbReference type="InterPro" id="IPR052531">
    <property type="entry name" value="CarD-like_regulator"/>
</dbReference>
<dbReference type="Gene3D" id="1.20.58.1290">
    <property type="entry name" value="CarD-like, C-terminal domain"/>
    <property type="match status" value="1"/>
</dbReference>
<dbReference type="InterPro" id="IPR048792">
    <property type="entry name" value="CarD_C"/>
</dbReference>
<evidence type="ECO:0000313" key="2">
    <source>
        <dbReference type="EMBL" id="GAG73863.1"/>
    </source>
</evidence>
<dbReference type="Pfam" id="PF21095">
    <property type="entry name" value="CarD_C"/>
    <property type="match status" value="1"/>
</dbReference>
<dbReference type="Gene3D" id="2.40.10.170">
    <property type="match status" value="1"/>
</dbReference>
<dbReference type="EMBL" id="BART01000619">
    <property type="protein sequence ID" value="GAG73863.1"/>
    <property type="molecule type" value="Genomic_DNA"/>
</dbReference>
<dbReference type="InterPro" id="IPR036101">
    <property type="entry name" value="CarD-like/TRCF_RID_sf"/>
</dbReference>
<dbReference type="SUPFAM" id="SSF141259">
    <property type="entry name" value="CarD-like"/>
    <property type="match status" value="1"/>
</dbReference>
<accession>X1ANF5</accession>
<dbReference type="PANTHER" id="PTHR38447">
    <property type="entry name" value="TRANSCRIPTION FACTOR YDEB-RELATED"/>
    <property type="match status" value="1"/>
</dbReference>
<reference evidence="2" key="1">
    <citation type="journal article" date="2014" name="Front. Microbiol.">
        <title>High frequency of phylogenetically diverse reductive dehalogenase-homologous genes in deep subseafloor sedimentary metagenomes.</title>
        <authorList>
            <person name="Kawai M."/>
            <person name="Futagami T."/>
            <person name="Toyoda A."/>
            <person name="Takaki Y."/>
            <person name="Nishi S."/>
            <person name="Hori S."/>
            <person name="Arai W."/>
            <person name="Tsubouchi T."/>
            <person name="Morono Y."/>
            <person name="Uchiyama I."/>
            <person name="Ito T."/>
            <person name="Fujiyama A."/>
            <person name="Inagaki F."/>
            <person name="Takami H."/>
        </authorList>
    </citation>
    <scope>NUCLEOTIDE SEQUENCE</scope>
    <source>
        <strain evidence="2">Expedition CK06-06</strain>
    </source>
</reference>
<dbReference type="Pfam" id="PF02559">
    <property type="entry name" value="CarD_TRCF_RID"/>
    <property type="match status" value="1"/>
</dbReference>
<sequence length="161" mass="18653">MYEVGDIVIYPLYGTATIKKIIKKKVKGEFLKFYVLEIPKEKLTIKIPIVTAKEIGLREVVSSEEAEEVLKILLKKRKSEILKNWNRRFKRNIEKLKRNDVIDLAEVVRNLSLRQRDSGLSVGEKRMLEKARGMLVSEISYAQDINEEEALAKVESCFVKN</sequence>
<dbReference type="AlphaFoldDB" id="X1ANF5"/>
<evidence type="ECO:0000259" key="1">
    <source>
        <dbReference type="SMART" id="SM01058"/>
    </source>
</evidence>
<comment type="caution">
    <text evidence="2">The sequence shown here is derived from an EMBL/GenBank/DDBJ whole genome shotgun (WGS) entry which is preliminary data.</text>
</comment>